<gene>
    <name evidence="1" type="ORF">ATZ36_08055</name>
</gene>
<evidence type="ECO:0000313" key="1">
    <source>
        <dbReference type="EMBL" id="OEG69686.1"/>
    </source>
</evidence>
<dbReference type="SUPFAM" id="SSF103025">
    <property type="entry name" value="Folate-binding domain"/>
    <property type="match status" value="1"/>
</dbReference>
<dbReference type="Gene3D" id="3.30.1360.120">
    <property type="entry name" value="Probable tRNA modification gtpase trme, domain 1"/>
    <property type="match status" value="1"/>
</dbReference>
<keyword evidence="2" id="KW-1185">Reference proteome</keyword>
<comment type="caution">
    <text evidence="1">The sequence shown here is derived from an EMBL/GenBank/DDBJ whole genome shotgun (WGS) entry which is preliminary data.</text>
</comment>
<name>A0A1E5IGR1_ENDTX</name>
<sequence length="69" mass="7999">MEKVEIKNISADISLTAIQGPKSAEILQSISETDIKSMRYFTASILKLKDINADFYQNCKNWLYGRRWL</sequence>
<proteinExistence type="predicted"/>
<dbReference type="EMBL" id="LNVX01000599">
    <property type="protein sequence ID" value="OEG69686.1"/>
    <property type="molecule type" value="Genomic_DNA"/>
</dbReference>
<dbReference type="Proteomes" id="UP000095237">
    <property type="component" value="Unassembled WGS sequence"/>
</dbReference>
<dbReference type="InterPro" id="IPR027266">
    <property type="entry name" value="TrmE/GcvT-like"/>
</dbReference>
<evidence type="ECO:0000313" key="2">
    <source>
        <dbReference type="Proteomes" id="UP000095237"/>
    </source>
</evidence>
<organism evidence="1 2">
    <name type="scientific">Endomicrobium trichonymphae</name>
    <dbReference type="NCBI Taxonomy" id="1408204"/>
    <lineage>
        <taxon>Bacteria</taxon>
        <taxon>Pseudomonadati</taxon>
        <taxon>Elusimicrobiota</taxon>
        <taxon>Endomicrobiia</taxon>
        <taxon>Endomicrobiales</taxon>
        <taxon>Endomicrobiaceae</taxon>
        <taxon>Candidatus Endomicrobiellum</taxon>
    </lineage>
</organism>
<reference evidence="1 2" key="1">
    <citation type="submission" date="2015-11" db="EMBL/GenBank/DDBJ databases">
        <title>Evidence for parallel genomic evolution in an endosymbiosis of termite gut flagellates.</title>
        <authorList>
            <person name="Zheng H."/>
        </authorList>
    </citation>
    <scope>NUCLEOTIDE SEQUENCE [LARGE SCALE GENOMIC DNA]</scope>
    <source>
        <strain evidence="1 2">CET450</strain>
    </source>
</reference>
<protein>
    <submittedName>
        <fullName evidence="1">Uncharacterized protein</fullName>
    </submittedName>
</protein>
<dbReference type="AlphaFoldDB" id="A0A1E5IGR1"/>
<accession>A0A1E5IGR1</accession>